<evidence type="ECO:0000313" key="1">
    <source>
        <dbReference type="EMBL" id="GBP43212.1"/>
    </source>
</evidence>
<protein>
    <submittedName>
        <fullName evidence="1">Uncharacterized protein</fullName>
    </submittedName>
</protein>
<sequence>MSPVCRQPNISCAIGVRVKGDDGVSDRRRVSGIGIGITISGLGRRLRRFGPFPLRARSPAVRVPNVVSGINLYVASGRLIAPLLKLSMTLRLRFDLWARSPPTDGHYNSS</sequence>
<organism evidence="1 2">
    <name type="scientific">Eumeta variegata</name>
    <name type="common">Bagworm moth</name>
    <name type="synonym">Eumeta japonica</name>
    <dbReference type="NCBI Taxonomy" id="151549"/>
    <lineage>
        <taxon>Eukaryota</taxon>
        <taxon>Metazoa</taxon>
        <taxon>Ecdysozoa</taxon>
        <taxon>Arthropoda</taxon>
        <taxon>Hexapoda</taxon>
        <taxon>Insecta</taxon>
        <taxon>Pterygota</taxon>
        <taxon>Neoptera</taxon>
        <taxon>Endopterygota</taxon>
        <taxon>Lepidoptera</taxon>
        <taxon>Glossata</taxon>
        <taxon>Ditrysia</taxon>
        <taxon>Tineoidea</taxon>
        <taxon>Psychidae</taxon>
        <taxon>Oiketicinae</taxon>
        <taxon>Eumeta</taxon>
    </lineage>
</organism>
<keyword evidence="2" id="KW-1185">Reference proteome</keyword>
<accession>A0A4C1VXZ3</accession>
<gene>
    <name evidence="1" type="ORF">EVAR_39269_1</name>
</gene>
<proteinExistence type="predicted"/>
<dbReference type="EMBL" id="BGZK01000432">
    <property type="protein sequence ID" value="GBP43212.1"/>
    <property type="molecule type" value="Genomic_DNA"/>
</dbReference>
<dbReference type="Proteomes" id="UP000299102">
    <property type="component" value="Unassembled WGS sequence"/>
</dbReference>
<reference evidence="1 2" key="1">
    <citation type="journal article" date="2019" name="Commun. Biol.">
        <title>The bagworm genome reveals a unique fibroin gene that provides high tensile strength.</title>
        <authorList>
            <person name="Kono N."/>
            <person name="Nakamura H."/>
            <person name="Ohtoshi R."/>
            <person name="Tomita M."/>
            <person name="Numata K."/>
            <person name="Arakawa K."/>
        </authorList>
    </citation>
    <scope>NUCLEOTIDE SEQUENCE [LARGE SCALE GENOMIC DNA]</scope>
</reference>
<name>A0A4C1VXZ3_EUMVA</name>
<comment type="caution">
    <text evidence="1">The sequence shown here is derived from an EMBL/GenBank/DDBJ whole genome shotgun (WGS) entry which is preliminary data.</text>
</comment>
<dbReference type="AlphaFoldDB" id="A0A4C1VXZ3"/>
<evidence type="ECO:0000313" key="2">
    <source>
        <dbReference type="Proteomes" id="UP000299102"/>
    </source>
</evidence>